<feature type="region of interest" description="Disordered" evidence="1">
    <location>
        <begin position="1"/>
        <end position="32"/>
    </location>
</feature>
<dbReference type="STRING" id="1094619.G4Z4W2"/>
<sequence length="188" mass="19884">MAGLVFTRPSPNCLHPPTTPRPTMATTTGTTSTATTICTTRTTATTSAPAITSTKATTNMPTATAPRKKNLTEQQRHQILWLLARDSTGGNSRHGAIGAAADQFEVQPRTVSRIWQRAVASAAATGVLQVPSRKCATGRKKKDYGAALERLREAAPEMRSTSLGYHPLRCTIGIAQGGQEIIADQAGS</sequence>
<dbReference type="PANTHER" id="PTHR33889:SF7">
    <property type="entry name" value="OS04G0681850 PROTEIN"/>
    <property type="match status" value="1"/>
</dbReference>
<dbReference type="InterPro" id="IPR056671">
    <property type="entry name" value="DUF7769"/>
</dbReference>
<feature type="compositionally biased region" description="Low complexity" evidence="1">
    <location>
        <begin position="21"/>
        <end position="32"/>
    </location>
</feature>
<feature type="domain" description="DUF7769" evidence="2">
    <location>
        <begin position="71"/>
        <end position="122"/>
    </location>
</feature>
<accession>G4Z4W2</accession>
<keyword evidence="4" id="KW-1185">Reference proteome</keyword>
<evidence type="ECO:0000259" key="2">
    <source>
        <dbReference type="Pfam" id="PF24964"/>
    </source>
</evidence>
<protein>
    <recommendedName>
        <fullName evidence="2">DUF7769 domain-containing protein</fullName>
    </recommendedName>
</protein>
<dbReference type="EMBL" id="JH159153">
    <property type="protein sequence ID" value="EGZ22291.1"/>
    <property type="molecule type" value="Genomic_DNA"/>
</dbReference>
<evidence type="ECO:0000313" key="3">
    <source>
        <dbReference type="EMBL" id="EGZ22291.1"/>
    </source>
</evidence>
<proteinExistence type="predicted"/>
<dbReference type="RefSeq" id="XP_009525008.1">
    <property type="nucleotide sequence ID" value="XM_009526713.1"/>
</dbReference>
<organism evidence="3 4">
    <name type="scientific">Phytophthora sojae (strain P6497)</name>
    <name type="common">Soybean stem and root rot agent</name>
    <name type="synonym">Phytophthora megasperma f. sp. glycines</name>
    <dbReference type="NCBI Taxonomy" id="1094619"/>
    <lineage>
        <taxon>Eukaryota</taxon>
        <taxon>Sar</taxon>
        <taxon>Stramenopiles</taxon>
        <taxon>Oomycota</taxon>
        <taxon>Peronosporomycetes</taxon>
        <taxon>Peronosporales</taxon>
        <taxon>Peronosporaceae</taxon>
        <taxon>Phytophthora</taxon>
    </lineage>
</organism>
<dbReference type="GeneID" id="20641770"/>
<gene>
    <name evidence="3" type="ORF">PHYSODRAFT_299662</name>
</gene>
<evidence type="ECO:0000256" key="1">
    <source>
        <dbReference type="SAM" id="MobiDB-lite"/>
    </source>
</evidence>
<reference evidence="3 4" key="1">
    <citation type="journal article" date="2006" name="Science">
        <title>Phytophthora genome sequences uncover evolutionary origins and mechanisms of pathogenesis.</title>
        <authorList>
            <person name="Tyler B.M."/>
            <person name="Tripathy S."/>
            <person name="Zhang X."/>
            <person name="Dehal P."/>
            <person name="Jiang R.H."/>
            <person name="Aerts A."/>
            <person name="Arredondo F.D."/>
            <person name="Baxter L."/>
            <person name="Bensasson D."/>
            <person name="Beynon J.L."/>
            <person name="Chapman J."/>
            <person name="Damasceno C.M."/>
            <person name="Dorrance A.E."/>
            <person name="Dou D."/>
            <person name="Dickerman A.W."/>
            <person name="Dubchak I.L."/>
            <person name="Garbelotto M."/>
            <person name="Gijzen M."/>
            <person name="Gordon S.G."/>
            <person name="Govers F."/>
            <person name="Grunwald N.J."/>
            <person name="Huang W."/>
            <person name="Ivors K.L."/>
            <person name="Jones R.W."/>
            <person name="Kamoun S."/>
            <person name="Krampis K."/>
            <person name="Lamour K.H."/>
            <person name="Lee M.K."/>
            <person name="McDonald W.H."/>
            <person name="Medina M."/>
            <person name="Meijer H.J."/>
            <person name="Nordberg E.K."/>
            <person name="Maclean D.J."/>
            <person name="Ospina-Giraldo M.D."/>
            <person name="Morris P.F."/>
            <person name="Phuntumart V."/>
            <person name="Putnam N.H."/>
            <person name="Rash S."/>
            <person name="Rose J.K."/>
            <person name="Sakihama Y."/>
            <person name="Salamov A.A."/>
            <person name="Savidor A."/>
            <person name="Scheuring C.F."/>
            <person name="Smith B.M."/>
            <person name="Sobral B.W."/>
            <person name="Terry A."/>
            <person name="Torto-Alalibo T.A."/>
            <person name="Win J."/>
            <person name="Xu Z."/>
            <person name="Zhang H."/>
            <person name="Grigoriev I.V."/>
            <person name="Rokhsar D.S."/>
            <person name="Boore J.L."/>
        </authorList>
    </citation>
    <scope>NUCLEOTIDE SEQUENCE [LARGE SCALE GENOMIC DNA]</scope>
    <source>
        <strain evidence="3 4">P6497</strain>
    </source>
</reference>
<dbReference type="Proteomes" id="UP000002640">
    <property type="component" value="Unassembled WGS sequence"/>
</dbReference>
<dbReference type="AlphaFoldDB" id="G4Z4W2"/>
<evidence type="ECO:0000313" key="4">
    <source>
        <dbReference type="Proteomes" id="UP000002640"/>
    </source>
</evidence>
<dbReference type="InParanoid" id="G4Z4W2"/>
<dbReference type="Pfam" id="PF24964">
    <property type="entry name" value="DUF7769"/>
    <property type="match status" value="1"/>
</dbReference>
<name>G4Z4W2_PHYSP</name>
<dbReference type="PANTHER" id="PTHR33889">
    <property type="entry name" value="OS04G0681850 PROTEIN"/>
    <property type="match status" value="1"/>
</dbReference>
<dbReference type="KEGG" id="psoj:PHYSODRAFT_299662"/>